<evidence type="ECO:0000259" key="4">
    <source>
        <dbReference type="Pfam" id="PF01814"/>
    </source>
</evidence>
<dbReference type="SUPFAM" id="SSF47188">
    <property type="entry name" value="Hemerythrin-like"/>
    <property type="match status" value="1"/>
</dbReference>
<evidence type="ECO:0000256" key="3">
    <source>
        <dbReference type="ARBA" id="ARBA00023004"/>
    </source>
</evidence>
<dbReference type="PANTHER" id="PTHR37164">
    <property type="entry name" value="BACTERIOHEMERYTHRIN"/>
    <property type="match status" value="1"/>
</dbReference>
<dbReference type="InterPro" id="IPR012827">
    <property type="entry name" value="Hemerythrin_metal-bd"/>
</dbReference>
<dbReference type="Gene3D" id="1.20.120.50">
    <property type="entry name" value="Hemerythrin-like"/>
    <property type="match status" value="1"/>
</dbReference>
<accession>A0ABM7PI44</accession>
<gene>
    <name evidence="5" type="ORF">DSLASN_28820</name>
</gene>
<dbReference type="PANTHER" id="PTHR37164:SF1">
    <property type="entry name" value="BACTERIOHEMERYTHRIN"/>
    <property type="match status" value="1"/>
</dbReference>
<dbReference type="CDD" id="cd12107">
    <property type="entry name" value="Hemerythrin"/>
    <property type="match status" value="1"/>
</dbReference>
<keyword evidence="2" id="KW-0479">Metal-binding</keyword>
<sequence>MVSLMKWSDDLLIHVDDIDDQHRNLFLIINRLIVHKKTNGPREELLDFLHVLVAYSQAHFRTEAQHMADAHYPLAQEHSEEHVEFTQTIQAFMRDYDKGTEDLCDKMLTFLRLWWLSHVADADQKFGEYLKEEGYVP</sequence>
<dbReference type="InterPro" id="IPR050669">
    <property type="entry name" value="Hemerythrin"/>
</dbReference>
<dbReference type="EMBL" id="AP024488">
    <property type="protein sequence ID" value="BCS97250.1"/>
    <property type="molecule type" value="Genomic_DNA"/>
</dbReference>
<dbReference type="InterPro" id="IPR035938">
    <property type="entry name" value="Hemerythrin-like_sf"/>
</dbReference>
<dbReference type="InterPro" id="IPR012312">
    <property type="entry name" value="Hemerythrin-like"/>
</dbReference>
<evidence type="ECO:0000313" key="5">
    <source>
        <dbReference type="EMBL" id="BCS97250.1"/>
    </source>
</evidence>
<dbReference type="Proteomes" id="UP001320148">
    <property type="component" value="Chromosome"/>
</dbReference>
<feature type="domain" description="Hemerythrin-like" evidence="4">
    <location>
        <begin position="15"/>
        <end position="128"/>
    </location>
</feature>
<dbReference type="Pfam" id="PF01814">
    <property type="entry name" value="Hemerythrin"/>
    <property type="match status" value="1"/>
</dbReference>
<name>A0ABM7PI44_9BACT</name>
<dbReference type="NCBIfam" id="TIGR02481">
    <property type="entry name" value="hemeryth_dom"/>
    <property type="match status" value="1"/>
</dbReference>
<evidence type="ECO:0000256" key="2">
    <source>
        <dbReference type="ARBA" id="ARBA00022723"/>
    </source>
</evidence>
<reference evidence="5 6" key="1">
    <citation type="submission" date="2021-02" db="EMBL/GenBank/DDBJ databases">
        <title>Complete genome of Desulfoluna sp. strain ASN36.</title>
        <authorList>
            <person name="Takahashi A."/>
            <person name="Kojima H."/>
            <person name="Fukui M."/>
        </authorList>
    </citation>
    <scope>NUCLEOTIDE SEQUENCE [LARGE SCALE GENOMIC DNA]</scope>
    <source>
        <strain evidence="5 6">ASN36</strain>
    </source>
</reference>
<evidence type="ECO:0000313" key="6">
    <source>
        <dbReference type="Proteomes" id="UP001320148"/>
    </source>
</evidence>
<organism evidence="5 6">
    <name type="scientific">Desulfoluna limicola</name>
    <dbReference type="NCBI Taxonomy" id="2810562"/>
    <lineage>
        <taxon>Bacteria</taxon>
        <taxon>Pseudomonadati</taxon>
        <taxon>Thermodesulfobacteriota</taxon>
        <taxon>Desulfobacteria</taxon>
        <taxon>Desulfobacterales</taxon>
        <taxon>Desulfolunaceae</taxon>
        <taxon>Desulfoluna</taxon>
    </lineage>
</organism>
<evidence type="ECO:0000256" key="1">
    <source>
        <dbReference type="ARBA" id="ARBA00010587"/>
    </source>
</evidence>
<keyword evidence="3" id="KW-0408">Iron</keyword>
<proteinExistence type="inferred from homology"/>
<dbReference type="NCBIfam" id="NF033749">
    <property type="entry name" value="bact_hemeryth"/>
    <property type="match status" value="1"/>
</dbReference>
<comment type="similarity">
    <text evidence="1">Belongs to the hemerythrin family.</text>
</comment>
<keyword evidence="6" id="KW-1185">Reference proteome</keyword>
<protein>
    <submittedName>
        <fullName evidence="5">Hemerythrin</fullName>
    </submittedName>
</protein>
<dbReference type="RefSeq" id="WP_236888679.1">
    <property type="nucleotide sequence ID" value="NZ_AP024488.1"/>
</dbReference>